<evidence type="ECO:0000313" key="3">
    <source>
        <dbReference type="Proteomes" id="UP000325577"/>
    </source>
</evidence>
<feature type="region of interest" description="Disordered" evidence="1">
    <location>
        <begin position="119"/>
        <end position="143"/>
    </location>
</feature>
<accession>A0A5J4ZMS9</accession>
<dbReference type="Proteomes" id="UP000325577">
    <property type="component" value="Linkage Group LG6"/>
</dbReference>
<reference evidence="2 3" key="1">
    <citation type="submission" date="2019-09" db="EMBL/GenBank/DDBJ databases">
        <title>A chromosome-level genome assembly of the Chinese tupelo Nyssa sinensis.</title>
        <authorList>
            <person name="Yang X."/>
            <person name="Kang M."/>
            <person name="Yang Y."/>
            <person name="Xiong H."/>
            <person name="Wang M."/>
            <person name="Zhang Z."/>
            <person name="Wang Z."/>
            <person name="Wu H."/>
            <person name="Ma T."/>
            <person name="Liu J."/>
            <person name="Xi Z."/>
        </authorList>
    </citation>
    <scope>NUCLEOTIDE SEQUENCE [LARGE SCALE GENOMIC DNA]</scope>
    <source>
        <strain evidence="2">J267</strain>
        <tissue evidence="2">Leaf</tissue>
    </source>
</reference>
<organism evidence="2 3">
    <name type="scientific">Nyssa sinensis</name>
    <dbReference type="NCBI Taxonomy" id="561372"/>
    <lineage>
        <taxon>Eukaryota</taxon>
        <taxon>Viridiplantae</taxon>
        <taxon>Streptophyta</taxon>
        <taxon>Embryophyta</taxon>
        <taxon>Tracheophyta</taxon>
        <taxon>Spermatophyta</taxon>
        <taxon>Magnoliopsida</taxon>
        <taxon>eudicotyledons</taxon>
        <taxon>Gunneridae</taxon>
        <taxon>Pentapetalae</taxon>
        <taxon>asterids</taxon>
        <taxon>Cornales</taxon>
        <taxon>Nyssaceae</taxon>
        <taxon>Nyssa</taxon>
    </lineage>
</organism>
<feature type="compositionally biased region" description="Gly residues" evidence="1">
    <location>
        <begin position="134"/>
        <end position="143"/>
    </location>
</feature>
<keyword evidence="3" id="KW-1185">Reference proteome</keyword>
<evidence type="ECO:0000256" key="1">
    <source>
        <dbReference type="SAM" id="MobiDB-lite"/>
    </source>
</evidence>
<proteinExistence type="predicted"/>
<protein>
    <submittedName>
        <fullName evidence="2">Uncharacterized protein</fullName>
    </submittedName>
</protein>
<name>A0A5J4ZMS9_9ASTE</name>
<gene>
    <name evidence="2" type="ORF">F0562_013370</name>
</gene>
<sequence length="196" mass="20951">MASNLPLNANIIDCLSTKDDPHSLQAHVSLSKVHGEDGAAMVAQGAAESIFSPIISNANISNVHGHHDLSALLLESRLDDISEGVNGVARDEGALDLEAEFKGFSKDPYFLMEFLHGDSSSPSLRGRKSLNNGSHGGRGGRGRGAWVAHEIQDQKPLFNSFDKAAFLELRSAYVSNSKGFLADSKGSVQEYGRSNT</sequence>
<dbReference type="EMBL" id="CM018049">
    <property type="protein sequence ID" value="KAA8519114.1"/>
    <property type="molecule type" value="Genomic_DNA"/>
</dbReference>
<feature type="compositionally biased region" description="Polar residues" evidence="1">
    <location>
        <begin position="119"/>
        <end position="133"/>
    </location>
</feature>
<dbReference type="AlphaFoldDB" id="A0A5J4ZMS9"/>
<evidence type="ECO:0000313" key="2">
    <source>
        <dbReference type="EMBL" id="KAA8519114.1"/>
    </source>
</evidence>